<reference evidence="1" key="1">
    <citation type="journal article" date="2023" name="Nat. Commun.">
        <title>Diploid and tetraploid genomes of Acorus and the evolution of monocots.</title>
        <authorList>
            <person name="Ma L."/>
            <person name="Liu K.W."/>
            <person name="Li Z."/>
            <person name="Hsiao Y.Y."/>
            <person name="Qi Y."/>
            <person name="Fu T."/>
            <person name="Tang G.D."/>
            <person name="Zhang D."/>
            <person name="Sun W.H."/>
            <person name="Liu D.K."/>
            <person name="Li Y."/>
            <person name="Chen G.Z."/>
            <person name="Liu X.D."/>
            <person name="Liao X.Y."/>
            <person name="Jiang Y.T."/>
            <person name="Yu X."/>
            <person name="Hao Y."/>
            <person name="Huang J."/>
            <person name="Zhao X.W."/>
            <person name="Ke S."/>
            <person name="Chen Y.Y."/>
            <person name="Wu W.L."/>
            <person name="Hsu J.L."/>
            <person name="Lin Y.F."/>
            <person name="Huang M.D."/>
            <person name="Li C.Y."/>
            <person name="Huang L."/>
            <person name="Wang Z.W."/>
            <person name="Zhao X."/>
            <person name="Zhong W.Y."/>
            <person name="Peng D.H."/>
            <person name="Ahmad S."/>
            <person name="Lan S."/>
            <person name="Zhang J.S."/>
            <person name="Tsai W.C."/>
            <person name="Van de Peer Y."/>
            <person name="Liu Z.J."/>
        </authorList>
    </citation>
    <scope>NUCLEOTIDE SEQUENCE</scope>
    <source>
        <strain evidence="1">SCP</strain>
    </source>
</reference>
<name>A0AAV9B420_ACOGR</name>
<organism evidence="1 2">
    <name type="scientific">Acorus gramineus</name>
    <name type="common">Dwarf sweet flag</name>
    <dbReference type="NCBI Taxonomy" id="55184"/>
    <lineage>
        <taxon>Eukaryota</taxon>
        <taxon>Viridiplantae</taxon>
        <taxon>Streptophyta</taxon>
        <taxon>Embryophyta</taxon>
        <taxon>Tracheophyta</taxon>
        <taxon>Spermatophyta</taxon>
        <taxon>Magnoliopsida</taxon>
        <taxon>Liliopsida</taxon>
        <taxon>Acoraceae</taxon>
        <taxon>Acorus</taxon>
    </lineage>
</organism>
<evidence type="ECO:0000313" key="2">
    <source>
        <dbReference type="Proteomes" id="UP001179952"/>
    </source>
</evidence>
<accession>A0AAV9B420</accession>
<dbReference type="EMBL" id="JAUJYN010000005">
    <property type="protein sequence ID" value="KAK1271498.1"/>
    <property type="molecule type" value="Genomic_DNA"/>
</dbReference>
<comment type="caution">
    <text evidence="1">The sequence shown here is derived from an EMBL/GenBank/DDBJ whole genome shotgun (WGS) entry which is preliminary data.</text>
</comment>
<keyword evidence="2" id="KW-1185">Reference proteome</keyword>
<evidence type="ECO:0000313" key="1">
    <source>
        <dbReference type="EMBL" id="KAK1271498.1"/>
    </source>
</evidence>
<sequence>MVAELDFTDQDVTDIAAMIDSEIQIYIPEWLPGGDFEENRKGNVAVDNTDTVTQAELSALQSGSDNASGNLVLDRLSSGRMYWSDLPKDFSGEFSPKLSLADMPSELDPNASVDDFDDVCRQVHHSVNCRSGGDTYSNGISSCNDPHELDSTSHSGEINTVIHSDLPNAFTGDADDHKDEDVSLCNNMQLGNSQNEPTVEFQPADGTCALQSYKMLLEDGQEDERNIIERLNNILCKQHKELDELKAEHGLEITEFLKGVPHHLRQKNLGTQLINVMDYKMSNQVQWPQVHMADHDIYLPSEALQCHVKKLKEDAPIDDNLVQNKMDVNPIGSSSFSLPVDNTEKQEPVFGNHVGSFVFRDRSSTLRADPRSSDMGIAVILRDNMIKSTSAGNFTHLSNKE</sequence>
<gene>
    <name evidence="1" type="ORF">QJS04_geneDACA004297</name>
</gene>
<proteinExistence type="predicted"/>
<dbReference type="Proteomes" id="UP001179952">
    <property type="component" value="Unassembled WGS sequence"/>
</dbReference>
<dbReference type="AlphaFoldDB" id="A0AAV9B420"/>
<protein>
    <submittedName>
        <fullName evidence="1">Uncharacterized protein</fullName>
    </submittedName>
</protein>
<reference evidence="1" key="2">
    <citation type="submission" date="2023-06" db="EMBL/GenBank/DDBJ databases">
        <authorList>
            <person name="Ma L."/>
            <person name="Liu K.-W."/>
            <person name="Li Z."/>
            <person name="Hsiao Y.-Y."/>
            <person name="Qi Y."/>
            <person name="Fu T."/>
            <person name="Tang G."/>
            <person name="Zhang D."/>
            <person name="Sun W.-H."/>
            <person name="Liu D.-K."/>
            <person name="Li Y."/>
            <person name="Chen G.-Z."/>
            <person name="Liu X.-D."/>
            <person name="Liao X.-Y."/>
            <person name="Jiang Y.-T."/>
            <person name="Yu X."/>
            <person name="Hao Y."/>
            <person name="Huang J."/>
            <person name="Zhao X.-W."/>
            <person name="Ke S."/>
            <person name="Chen Y.-Y."/>
            <person name="Wu W.-L."/>
            <person name="Hsu J.-L."/>
            <person name="Lin Y.-F."/>
            <person name="Huang M.-D."/>
            <person name="Li C.-Y."/>
            <person name="Huang L."/>
            <person name="Wang Z.-W."/>
            <person name="Zhao X."/>
            <person name="Zhong W.-Y."/>
            <person name="Peng D.-H."/>
            <person name="Ahmad S."/>
            <person name="Lan S."/>
            <person name="Zhang J.-S."/>
            <person name="Tsai W.-C."/>
            <person name="Van De Peer Y."/>
            <person name="Liu Z.-J."/>
        </authorList>
    </citation>
    <scope>NUCLEOTIDE SEQUENCE</scope>
    <source>
        <strain evidence="1">SCP</strain>
        <tissue evidence="1">Leaves</tissue>
    </source>
</reference>